<dbReference type="EMBL" id="JAEACQ010000290">
    <property type="protein sequence ID" value="MBL7631940.1"/>
    <property type="molecule type" value="Genomic_DNA"/>
</dbReference>
<dbReference type="Gene3D" id="1.50.10.10">
    <property type="match status" value="1"/>
</dbReference>
<dbReference type="PIRSF" id="PIRSF010631">
    <property type="entry name" value="A-rhamnsds"/>
    <property type="match status" value="1"/>
</dbReference>
<dbReference type="GO" id="GO:0030596">
    <property type="term" value="F:alpha-L-rhamnosidase activity"/>
    <property type="evidence" value="ECO:0007669"/>
    <property type="project" value="UniProtKB-EC"/>
</dbReference>
<dbReference type="InterPro" id="IPR008902">
    <property type="entry name" value="Rhamnosid_concanavalin"/>
</dbReference>
<evidence type="ECO:0000313" key="9">
    <source>
        <dbReference type="Proteomes" id="UP000604475"/>
    </source>
</evidence>
<gene>
    <name evidence="8" type="ORF">I7412_33235</name>
</gene>
<dbReference type="EC" id="3.2.1.40" evidence="2"/>
<dbReference type="InterPro" id="IPR035396">
    <property type="entry name" value="Bac_rhamnosid6H"/>
</dbReference>
<dbReference type="RefSeq" id="WP_203002549.1">
    <property type="nucleotide sequence ID" value="NZ_JADWYU010000112.1"/>
</dbReference>
<dbReference type="Pfam" id="PF08531">
    <property type="entry name" value="Bac_rhamnosid_N"/>
    <property type="match status" value="1"/>
</dbReference>
<comment type="catalytic activity">
    <reaction evidence="1">
        <text>Hydrolysis of terminal non-reducing alpha-L-rhamnose residues in alpha-L-rhamnosides.</text>
        <dbReference type="EC" id="3.2.1.40"/>
    </reaction>
</comment>
<accession>A0A937RKF6</accession>
<dbReference type="PANTHER" id="PTHR33307">
    <property type="entry name" value="ALPHA-RHAMNOSIDASE (EUROFUNG)"/>
    <property type="match status" value="1"/>
</dbReference>
<feature type="domain" description="Alpha-L-rhamnosidase six-hairpin glycosidase" evidence="6">
    <location>
        <begin position="403"/>
        <end position="749"/>
    </location>
</feature>
<dbReference type="Pfam" id="PF05592">
    <property type="entry name" value="Bac_rhamnosid"/>
    <property type="match status" value="1"/>
</dbReference>
<dbReference type="Gene3D" id="2.60.120.260">
    <property type="entry name" value="Galactose-binding domain-like"/>
    <property type="match status" value="2"/>
</dbReference>
<dbReference type="InterPro" id="IPR012341">
    <property type="entry name" value="6hp_glycosidase-like_sf"/>
</dbReference>
<evidence type="ECO:0000259" key="5">
    <source>
        <dbReference type="Pfam" id="PF08531"/>
    </source>
</evidence>
<feature type="domain" description="Alpha-L-rhamnosidase concanavalin-like" evidence="4">
    <location>
        <begin position="307"/>
        <end position="389"/>
    </location>
</feature>
<dbReference type="GO" id="GO:0005975">
    <property type="term" value="P:carbohydrate metabolic process"/>
    <property type="evidence" value="ECO:0007669"/>
    <property type="project" value="InterPro"/>
</dbReference>
<feature type="domain" description="Alpha-L-rhamnosidase C-terminal" evidence="7">
    <location>
        <begin position="751"/>
        <end position="824"/>
    </location>
</feature>
<dbReference type="SUPFAM" id="SSF48208">
    <property type="entry name" value="Six-hairpin glycosidases"/>
    <property type="match status" value="1"/>
</dbReference>
<dbReference type="PANTHER" id="PTHR33307:SF6">
    <property type="entry name" value="ALPHA-RHAMNOSIDASE (EUROFUNG)-RELATED"/>
    <property type="match status" value="1"/>
</dbReference>
<comment type="caution">
    <text evidence="8">The sequence shown here is derived from an EMBL/GenBank/DDBJ whole genome shotgun (WGS) entry which is preliminary data.</text>
</comment>
<dbReference type="Gene3D" id="2.60.40.10">
    <property type="entry name" value="Immunoglobulins"/>
    <property type="match status" value="1"/>
</dbReference>
<protein>
    <recommendedName>
        <fullName evidence="2">alpha-L-rhamnosidase</fullName>
        <ecNumber evidence="2">3.2.1.40</ecNumber>
    </recommendedName>
</protein>
<feature type="domain" description="Bacterial alpha-L-rhamnosidase N-terminal" evidence="5">
    <location>
        <begin position="129"/>
        <end position="296"/>
    </location>
</feature>
<dbReference type="InterPro" id="IPR013737">
    <property type="entry name" value="Bac_rhamnosid_N"/>
</dbReference>
<keyword evidence="9" id="KW-1185">Reference proteome</keyword>
<dbReference type="AlphaFoldDB" id="A0A937RKF6"/>
<sequence>MSAIISRLTFEYLRNPLGVGVSRPRLSWIVETTTPNWIQSAYEIEARGMVVRAESSDSVLVDWPFAPLGSRERLTIGVRVAGPGGEWTEWIHADVEAALLRAADWSAAFVSPGQGSLVRGEFLARPGLRSARLYATALGVYEACLNGSVVGDHVLAPGWTAYHQRLRYQTFDVTGLIVEGPNCLGATVGDGWYRGRLGFEGKRAHYGDHVAFLAQLELTYQDGTVERIVTDETWMARSGPLLSSDLYDGEHHDARLEPPDWSTTSCDDAGWEPVRVIQHDLGTLFAAGSPPVRRTEILAPVATTVAPSGATILDFGQNLVGRLRVTVRGEAGEKVILRHAEVLQDGELCTAPLRTAQATDTYVLADGGPRTWEPRFTFHGFRYAEVTGPVESAVAVVCHSDLERTGWFSCSDPLVERLHDNVVWSMRGNFLDVPTDCPQRDERLGWTGDLQVFAPTASFLHDSAGFLASWLADLAVEQGDDGVVPFTVPNIVGSSTPAAAWGDAAVIVPWTIYQRYGDRGVLAAQFPSMCAWVDRLRSLAGENRLWDTGFQFGDWLDPTVPGERSDLARTYPEIVATAYVARSAELVSRAAEVLGRREDAEKYSALAEEVRAAFRAEYVTPAGRLLSDSQTAYALALTFRLIADERIRCHAGQRLTDLVRGSGHTIATGFVGTPLICDALTDAGSVETAYRLLLQRGYPSWLYPVTQGATTIWERWNSLLPDGRVNPNGMTSFNHYALGAVADWLHRVVGGLAPAEPGYQRLRVAPRPGADLTSAGARLRTPYGLAACSWKLDREILTVDVVVPANTTAELDLPGCAQETIGSGSHRRSVPFTGHSGATSALTLDSTMREVGDRPEAMKAINDVIIAWRPEIADLVATGPSAISPETTVRDALAILRNDALLADVEAAFAALSP</sequence>
<organism evidence="8 9">
    <name type="scientific">Frankia nepalensis</name>
    <dbReference type="NCBI Taxonomy" id="1836974"/>
    <lineage>
        <taxon>Bacteria</taxon>
        <taxon>Bacillati</taxon>
        <taxon>Actinomycetota</taxon>
        <taxon>Actinomycetes</taxon>
        <taxon>Frankiales</taxon>
        <taxon>Frankiaceae</taxon>
        <taxon>Frankia</taxon>
    </lineage>
</organism>
<keyword evidence="3 8" id="KW-0378">Hydrolase</keyword>
<name>A0A937RKF6_9ACTN</name>
<evidence type="ECO:0000256" key="1">
    <source>
        <dbReference type="ARBA" id="ARBA00001445"/>
    </source>
</evidence>
<dbReference type="InterPro" id="IPR013783">
    <property type="entry name" value="Ig-like_fold"/>
</dbReference>
<dbReference type="Pfam" id="PF17389">
    <property type="entry name" value="Bac_rhamnosid6H"/>
    <property type="match status" value="1"/>
</dbReference>
<evidence type="ECO:0000313" key="8">
    <source>
        <dbReference type="EMBL" id="MBL7631940.1"/>
    </source>
</evidence>
<dbReference type="Proteomes" id="UP000604475">
    <property type="component" value="Unassembled WGS sequence"/>
</dbReference>
<dbReference type="InterPro" id="IPR016007">
    <property type="entry name" value="Alpha_rhamnosid"/>
</dbReference>
<reference evidence="8" key="1">
    <citation type="submission" date="2020-12" db="EMBL/GenBank/DDBJ databases">
        <title>Genomic characterization of non-nitrogen-fixing Frankia strains.</title>
        <authorList>
            <person name="Carlos-Shanley C."/>
            <person name="Guerra T."/>
            <person name="Hahn D."/>
        </authorList>
    </citation>
    <scope>NUCLEOTIDE SEQUENCE</scope>
    <source>
        <strain evidence="8">CN6</strain>
    </source>
</reference>
<dbReference type="InterPro" id="IPR008928">
    <property type="entry name" value="6-hairpin_glycosidase_sf"/>
</dbReference>
<dbReference type="InterPro" id="IPR035398">
    <property type="entry name" value="Bac_rhamnosid_C"/>
</dbReference>
<evidence type="ECO:0000259" key="6">
    <source>
        <dbReference type="Pfam" id="PF17389"/>
    </source>
</evidence>
<evidence type="ECO:0000259" key="7">
    <source>
        <dbReference type="Pfam" id="PF17390"/>
    </source>
</evidence>
<proteinExistence type="predicted"/>
<dbReference type="Gene3D" id="2.60.420.10">
    <property type="entry name" value="Maltose phosphorylase, domain 3"/>
    <property type="match status" value="1"/>
</dbReference>
<dbReference type="Pfam" id="PF17390">
    <property type="entry name" value="Bac_rhamnosid_C"/>
    <property type="match status" value="1"/>
</dbReference>
<evidence type="ECO:0000259" key="4">
    <source>
        <dbReference type="Pfam" id="PF05592"/>
    </source>
</evidence>
<evidence type="ECO:0000256" key="3">
    <source>
        <dbReference type="ARBA" id="ARBA00022801"/>
    </source>
</evidence>
<evidence type="ECO:0000256" key="2">
    <source>
        <dbReference type="ARBA" id="ARBA00012652"/>
    </source>
</evidence>
<dbReference type="Pfam" id="PF25788">
    <property type="entry name" value="Ig_Rha78A_N"/>
    <property type="match status" value="1"/>
</dbReference>